<protein>
    <submittedName>
        <fullName evidence="2">P pilus assembly/Cpx signaling pathway, periplasmic inhibitor/zinc-resistance associated protein</fullName>
    </submittedName>
</protein>
<organism evidence="2">
    <name type="scientific">Desulfovibrio sp. U5L</name>
    <dbReference type="NCBI Taxonomy" id="596152"/>
    <lineage>
        <taxon>Bacteria</taxon>
        <taxon>Pseudomonadati</taxon>
        <taxon>Thermodesulfobacteriota</taxon>
        <taxon>Desulfovibrionia</taxon>
        <taxon>Desulfovibrionales</taxon>
        <taxon>Desulfovibrionaceae</taxon>
        <taxon>Desulfovibrio</taxon>
    </lineage>
</organism>
<dbReference type="AlphaFoldDB" id="I2PWY6"/>
<dbReference type="HOGENOM" id="CLU_124884_0_0_7"/>
<dbReference type="Gene3D" id="1.20.120.1490">
    <property type="match status" value="1"/>
</dbReference>
<evidence type="ECO:0000256" key="1">
    <source>
        <dbReference type="SAM" id="SignalP"/>
    </source>
</evidence>
<proteinExistence type="predicted"/>
<dbReference type="STRING" id="596152.DesU5LDRAFT_0327"/>
<dbReference type="OrthoDB" id="5460979at2"/>
<evidence type="ECO:0000313" key="2">
    <source>
        <dbReference type="EMBL" id="EIG52042.1"/>
    </source>
</evidence>
<gene>
    <name evidence="2" type="ORF">DesU5LDRAFT_0327</name>
</gene>
<name>I2PWY6_9BACT</name>
<dbReference type="InterPro" id="IPR025961">
    <property type="entry name" value="Metal_resist"/>
</dbReference>
<feature type="chain" id="PRO_5003663342" evidence="1">
    <location>
        <begin position="27"/>
        <end position="144"/>
    </location>
</feature>
<keyword evidence="1" id="KW-0732">Signal</keyword>
<feature type="signal peptide" evidence="1">
    <location>
        <begin position="1"/>
        <end position="26"/>
    </location>
</feature>
<dbReference type="Pfam" id="PF13801">
    <property type="entry name" value="Metal_resist"/>
    <property type="match status" value="1"/>
</dbReference>
<reference evidence="2" key="1">
    <citation type="submission" date="2011-11" db="EMBL/GenBank/DDBJ databases">
        <title>Improved High-Quality Draft sequence of Desulfovibrio sp. U5L.</title>
        <authorList>
            <consortium name="US DOE Joint Genome Institute"/>
            <person name="Lucas S."/>
            <person name="Han J."/>
            <person name="Lapidus A."/>
            <person name="Cheng J.-F."/>
            <person name="Goodwin L."/>
            <person name="Pitluck S."/>
            <person name="Peters L."/>
            <person name="Ovchinnikova G."/>
            <person name="Held B."/>
            <person name="Detter J.C."/>
            <person name="Han C."/>
            <person name="Tapia R."/>
            <person name="Land M."/>
            <person name="Hauser L."/>
            <person name="Kyrpides N."/>
            <person name="Ivanova N."/>
            <person name="Pagani I."/>
            <person name="Gabster J."/>
            <person name="Walker C."/>
            <person name="Stolyar S."/>
            <person name="Stahl D."/>
            <person name="Arkin A."/>
            <person name="Dehal P."/>
            <person name="Hazen T."/>
            <person name="Woyke T."/>
        </authorList>
    </citation>
    <scope>NUCLEOTIDE SEQUENCE [LARGE SCALE GENOMIC DNA]</scope>
    <source>
        <strain evidence="2">U5L</strain>
    </source>
</reference>
<sequence>MRMRTRLVSLALALAALLGMAGLSNAQMAGHGTMHGYAGPALSPEKQAAVQKAYADFDAATASLRQQLTAKQYELDAQIVASSPDEKKIQSLTKEVSDLSARLFTVQVALQGQLARLGLPAGGMMGCGMMGGGMMGGLGMHHTL</sequence>
<dbReference type="eggNOG" id="COG3678">
    <property type="taxonomic scope" value="Bacteria"/>
</dbReference>
<accession>I2PWY6</accession>
<dbReference type="EMBL" id="JH600068">
    <property type="protein sequence ID" value="EIG52042.1"/>
    <property type="molecule type" value="Genomic_DNA"/>
</dbReference>